<dbReference type="SUPFAM" id="SSF56601">
    <property type="entry name" value="beta-lactamase/transpeptidase-like"/>
    <property type="match status" value="1"/>
</dbReference>
<dbReference type="InterPro" id="IPR050789">
    <property type="entry name" value="Diverse_Enzym_Activities"/>
</dbReference>
<evidence type="ECO:0000259" key="3">
    <source>
        <dbReference type="Pfam" id="PF00144"/>
    </source>
</evidence>
<dbReference type="EC" id="3.1.1.103" evidence="4"/>
<dbReference type="GO" id="GO:0016787">
    <property type="term" value="F:hydrolase activity"/>
    <property type="evidence" value="ECO:0007669"/>
    <property type="project" value="UniProtKB-KW"/>
</dbReference>
<organism evidence="4 5">
    <name type="scientific">Croceitalea vernalis</name>
    <dbReference type="NCBI Taxonomy" id="3075599"/>
    <lineage>
        <taxon>Bacteria</taxon>
        <taxon>Pseudomonadati</taxon>
        <taxon>Bacteroidota</taxon>
        <taxon>Flavobacteriia</taxon>
        <taxon>Flavobacteriales</taxon>
        <taxon>Flavobacteriaceae</taxon>
        <taxon>Croceitalea</taxon>
    </lineage>
</organism>
<dbReference type="EMBL" id="JAVRHU010000001">
    <property type="protein sequence ID" value="MDT0620609.1"/>
    <property type="molecule type" value="Genomic_DNA"/>
</dbReference>
<dbReference type="PANTHER" id="PTHR43283">
    <property type="entry name" value="BETA-LACTAMASE-RELATED"/>
    <property type="match status" value="1"/>
</dbReference>
<reference evidence="4 5" key="1">
    <citation type="submission" date="2023-09" db="EMBL/GenBank/DDBJ databases">
        <authorList>
            <person name="Rey-Velasco X."/>
        </authorList>
    </citation>
    <scope>NUCLEOTIDE SEQUENCE [LARGE SCALE GENOMIC DNA]</scope>
    <source>
        <strain evidence="4 5">P007</strain>
    </source>
</reference>
<evidence type="ECO:0000256" key="1">
    <source>
        <dbReference type="ARBA" id="ARBA00022801"/>
    </source>
</evidence>
<gene>
    <name evidence="4" type="ORF">RM520_03170</name>
</gene>
<dbReference type="InterPro" id="IPR012338">
    <property type="entry name" value="Beta-lactam/transpept-like"/>
</dbReference>
<evidence type="ECO:0000313" key="4">
    <source>
        <dbReference type="EMBL" id="MDT0620609.1"/>
    </source>
</evidence>
<keyword evidence="5" id="KW-1185">Reference proteome</keyword>
<dbReference type="RefSeq" id="WP_311386941.1">
    <property type="nucleotide sequence ID" value="NZ_JAVRHU010000001.1"/>
</dbReference>
<keyword evidence="1 4" id="KW-0378">Hydrolase</keyword>
<feature type="domain" description="Beta-lactamase-related" evidence="3">
    <location>
        <begin position="34"/>
        <end position="404"/>
    </location>
</feature>
<dbReference type="PANTHER" id="PTHR43283:SF11">
    <property type="entry name" value="BETA-LACTAMASE-RELATED DOMAIN-CONTAINING PROTEIN"/>
    <property type="match status" value="1"/>
</dbReference>
<feature type="chain" id="PRO_5046826876" evidence="2">
    <location>
        <begin position="22"/>
        <end position="423"/>
    </location>
</feature>
<dbReference type="InterPro" id="IPR001466">
    <property type="entry name" value="Beta-lactam-related"/>
</dbReference>
<accession>A0ABU3BEM5</accession>
<evidence type="ECO:0000256" key="2">
    <source>
        <dbReference type="SAM" id="SignalP"/>
    </source>
</evidence>
<name>A0ABU3BEM5_9FLAO</name>
<dbReference type="Proteomes" id="UP001250662">
    <property type="component" value="Unassembled WGS sequence"/>
</dbReference>
<feature type="signal peptide" evidence="2">
    <location>
        <begin position="1"/>
        <end position="21"/>
    </location>
</feature>
<evidence type="ECO:0000313" key="5">
    <source>
        <dbReference type="Proteomes" id="UP001250662"/>
    </source>
</evidence>
<dbReference type="Pfam" id="PF00144">
    <property type="entry name" value="Beta-lactamase"/>
    <property type="match status" value="1"/>
</dbReference>
<proteinExistence type="predicted"/>
<sequence>MLLKLRILLFILIGFICTSNAQKSAISDTGLSKIDALLEDAIQQQAFPGAQILVAHEDAIVFHKTYGYHTYDSVQSVGLNDLYDLASVTKILGPLPALMKLVDEGKIDLDVSFSDYWQPWRKYKDKKQITLREILAHQAGLVPYIVFLNRATKNGIPKDRFIKDSQSKNYKKQAYSNQFVKNGFQNKVFRIINRSKVSSNKEYRYSGLSFLLFPKVIENLSGKTYQSYLKENIYDAVKSRTLGFNPNDKQYSNTIVPTELDTFWRKSVVKGYVHDENAALLGGVSGNAGLIGTADDLYKMMALYQNMGKYNGQQILSEAVVKEFTRIQFQRNNNRRGLGFDKPLIGNDTLTLENAYPSPKAAPSSFGHAGFTGTFVWADPKNQLVFIFLSNRVYPDRSHRKLYELNIRTRLHDIFYDELIKAQ</sequence>
<dbReference type="Gene3D" id="3.40.710.10">
    <property type="entry name" value="DD-peptidase/beta-lactamase superfamily"/>
    <property type="match status" value="1"/>
</dbReference>
<keyword evidence="2" id="KW-0732">Signal</keyword>
<comment type="caution">
    <text evidence="4">The sequence shown here is derived from an EMBL/GenBank/DDBJ whole genome shotgun (WGS) entry which is preliminary data.</text>
</comment>
<protein>
    <submittedName>
        <fullName evidence="4">Serine hydrolase domain-containing protein</fullName>
        <ecNumber evidence="4">3.1.1.103</ecNumber>
    </submittedName>
</protein>